<name>A0A8G2CP64_ACIRU</name>
<dbReference type="AlphaFoldDB" id="A0A8G2CP64"/>
<evidence type="ECO:0000313" key="2">
    <source>
        <dbReference type="Proteomes" id="UP000186308"/>
    </source>
</evidence>
<comment type="caution">
    <text evidence="1">The sequence shown here is derived from an EMBL/GenBank/DDBJ whole genome shotgun (WGS) entry which is preliminary data.</text>
</comment>
<sequence>MRTTIALDDDLIDKAEAFTGLHEKSALVREALKALIERESARRLARLGGTMPDLAPIPRRQSEPG</sequence>
<evidence type="ECO:0000313" key="1">
    <source>
        <dbReference type="EMBL" id="SIR34365.1"/>
    </source>
</evidence>
<keyword evidence="2" id="KW-1185">Reference proteome</keyword>
<dbReference type="OrthoDB" id="9805830at2"/>
<dbReference type="EMBL" id="FTNE01000025">
    <property type="protein sequence ID" value="SIR34365.1"/>
    <property type="molecule type" value="Genomic_DNA"/>
</dbReference>
<gene>
    <name evidence="1" type="ORF">SAMN05421828_12548</name>
</gene>
<organism evidence="1 2">
    <name type="scientific">Acidiphilium rubrum</name>
    <dbReference type="NCBI Taxonomy" id="526"/>
    <lineage>
        <taxon>Bacteria</taxon>
        <taxon>Pseudomonadati</taxon>
        <taxon>Pseudomonadota</taxon>
        <taxon>Alphaproteobacteria</taxon>
        <taxon>Acetobacterales</taxon>
        <taxon>Acidocellaceae</taxon>
        <taxon>Acidiphilium</taxon>
    </lineage>
</organism>
<proteinExistence type="predicted"/>
<dbReference type="Proteomes" id="UP000186308">
    <property type="component" value="Unassembled WGS sequence"/>
</dbReference>
<accession>A0A8G2CP64</accession>
<dbReference type="InterPro" id="IPR019239">
    <property type="entry name" value="VapB_antitoxin"/>
</dbReference>
<reference evidence="1 2" key="1">
    <citation type="submission" date="2017-01" db="EMBL/GenBank/DDBJ databases">
        <authorList>
            <person name="Varghese N."/>
            <person name="Submissions S."/>
        </authorList>
    </citation>
    <scope>NUCLEOTIDE SEQUENCE [LARGE SCALE GENOMIC DNA]</scope>
    <source>
        <strain evidence="1 2">ATCC 35905</strain>
    </source>
</reference>
<dbReference type="Pfam" id="PF09957">
    <property type="entry name" value="VapB_antitoxin"/>
    <property type="match status" value="1"/>
</dbReference>
<dbReference type="RefSeq" id="WP_029312541.1">
    <property type="nucleotide sequence ID" value="NZ_FTNE01000025.1"/>
</dbReference>
<protein>
    <submittedName>
        <fullName evidence="1">Antitoxin of type II TA system, VapB</fullName>
    </submittedName>
</protein>